<feature type="transmembrane region" description="Helical" evidence="1">
    <location>
        <begin position="6"/>
        <end position="25"/>
    </location>
</feature>
<dbReference type="Proteomes" id="UP000024635">
    <property type="component" value="Unassembled WGS sequence"/>
</dbReference>
<comment type="caution">
    <text evidence="3">The sequence shown here is derived from an EMBL/GenBank/DDBJ whole genome shotgun (WGS) entry which is preliminary data.</text>
</comment>
<sequence length="311" mass="35597">MARFSTSAPTILFVAVILIYMCLVFRPEITILSMTPPAPPMEPLPLSPKYQFVEKRLSLKPNFTSSAPSSRPSPRMIELYKTQAKQRRAYLKVVLMSLSRNYMFVYNNMAPEVYCPELVRVGTTNDGGKWICSPFRIPIGCTIFSLGLFNEVTFEMELQYILNNRCKIFAYDSNEQATATLDVLKTIRTKAMKATIGSETDSSRQYYTIEDLMDMENVNNIEIFKIDIEGSEFAVVPAFLKKHKPAQILIEIHGTPAEMVTLLNDISRQGYWLYSHEINGAWHNLCEFSFIHEDAFERYGVTPMAKYLDIV</sequence>
<keyword evidence="1" id="KW-0812">Transmembrane</keyword>
<dbReference type="PANTHER" id="PTHR32026">
    <property type="entry name" value="METHYLTRANSFERASE-LIKE PROTEIN 24"/>
    <property type="match status" value="1"/>
</dbReference>
<dbReference type="AlphaFoldDB" id="A0A016T9N2"/>
<reference evidence="4" key="1">
    <citation type="journal article" date="2015" name="Nat. Genet.">
        <title>The genome and transcriptome of the zoonotic hookworm Ancylostoma ceylanicum identify infection-specific gene families.</title>
        <authorList>
            <person name="Schwarz E.M."/>
            <person name="Hu Y."/>
            <person name="Antoshechkin I."/>
            <person name="Miller M.M."/>
            <person name="Sternberg P.W."/>
            <person name="Aroian R.V."/>
        </authorList>
    </citation>
    <scope>NUCLEOTIDE SEQUENCE</scope>
    <source>
        <strain evidence="4">HY135</strain>
    </source>
</reference>
<gene>
    <name evidence="3" type="primary">Acey_s0121.g991</name>
    <name evidence="3" type="ORF">Y032_0121g991</name>
</gene>
<dbReference type="STRING" id="53326.A0A016T9N2"/>
<protein>
    <recommendedName>
        <fullName evidence="2">Methyltransferase domain-containing protein</fullName>
    </recommendedName>
</protein>
<dbReference type="InterPro" id="IPR025714">
    <property type="entry name" value="Methyltranfer_dom"/>
</dbReference>
<evidence type="ECO:0000259" key="2">
    <source>
        <dbReference type="Pfam" id="PF13383"/>
    </source>
</evidence>
<dbReference type="EMBL" id="JARK01001457">
    <property type="protein sequence ID" value="EYB99663.1"/>
    <property type="molecule type" value="Genomic_DNA"/>
</dbReference>
<evidence type="ECO:0000313" key="3">
    <source>
        <dbReference type="EMBL" id="EYB99663.1"/>
    </source>
</evidence>
<name>A0A016T9N2_9BILA</name>
<dbReference type="InterPro" id="IPR029063">
    <property type="entry name" value="SAM-dependent_MTases_sf"/>
</dbReference>
<dbReference type="SUPFAM" id="SSF53335">
    <property type="entry name" value="S-adenosyl-L-methionine-dependent methyltransferases"/>
    <property type="match status" value="1"/>
</dbReference>
<dbReference type="InterPro" id="IPR026913">
    <property type="entry name" value="METTL24"/>
</dbReference>
<evidence type="ECO:0000313" key="4">
    <source>
        <dbReference type="Proteomes" id="UP000024635"/>
    </source>
</evidence>
<keyword evidence="1" id="KW-1133">Transmembrane helix</keyword>
<proteinExistence type="predicted"/>
<dbReference type="Gene3D" id="3.40.50.150">
    <property type="entry name" value="Vaccinia Virus protein VP39"/>
    <property type="match status" value="1"/>
</dbReference>
<evidence type="ECO:0000256" key="1">
    <source>
        <dbReference type="SAM" id="Phobius"/>
    </source>
</evidence>
<dbReference type="PANTHER" id="PTHR32026:SF27">
    <property type="entry name" value="METHYLTRANSFERASE FKBM DOMAIN-CONTAINING PROTEIN-RELATED"/>
    <property type="match status" value="1"/>
</dbReference>
<keyword evidence="4" id="KW-1185">Reference proteome</keyword>
<feature type="domain" description="Methyltransferase" evidence="2">
    <location>
        <begin position="97"/>
        <end position="291"/>
    </location>
</feature>
<keyword evidence="1" id="KW-0472">Membrane</keyword>
<dbReference type="OrthoDB" id="5815019at2759"/>
<accession>A0A016T9N2</accession>
<dbReference type="Pfam" id="PF13383">
    <property type="entry name" value="Methyltransf_22"/>
    <property type="match status" value="1"/>
</dbReference>
<organism evidence="3 4">
    <name type="scientific">Ancylostoma ceylanicum</name>
    <dbReference type="NCBI Taxonomy" id="53326"/>
    <lineage>
        <taxon>Eukaryota</taxon>
        <taxon>Metazoa</taxon>
        <taxon>Ecdysozoa</taxon>
        <taxon>Nematoda</taxon>
        <taxon>Chromadorea</taxon>
        <taxon>Rhabditida</taxon>
        <taxon>Rhabditina</taxon>
        <taxon>Rhabditomorpha</taxon>
        <taxon>Strongyloidea</taxon>
        <taxon>Ancylostomatidae</taxon>
        <taxon>Ancylostomatinae</taxon>
        <taxon>Ancylostoma</taxon>
    </lineage>
</organism>